<protein>
    <submittedName>
        <fullName evidence="1">Uncharacterized protein</fullName>
    </submittedName>
</protein>
<sequence length="973" mass="107212">MRRSLLYLWLVLIALCSSSDLGSVYGLCRSDQVSLLLELKNSLVFNSSLSTKIVTWNSSGGDFGGVVCEGGFVVGLDLSNESLSGGIGSSSRLFRLQYLQRLNLAYNMFQPLEIPKGFSNLSSLVYLNLANAGFQGQVPLDLSYLARLVTLDLSSLVFPGSAQLTLRRPNLKMLIGNFKELRELYLDGVDVSAGGGEWCGALSSSLPKLEVLSMISCNLAGPIDGSLQNLSSLSVIELRANNLSTSVPEFLAGFSSLTALRLSSCGLQGIFPAKILQKPTLQILDLSSNLFLSGSLPDFPRNNNLQKMVLSFTNMSGVLPESIGNLRGLQSISLANCRFTGLIPSSVANLSHLTYLDFSSNYLTGPLPTFSLLRNLTEMVLSHNNLTGDIHSTSWGDLRMLANLDLGHNSLNGTIPSSLFTLPMIKQIGLSNNQFSGQLIDSSNALSNRLDTLDLSNNNIQGAVPEFMFQLVGLKYLSLSFNNFSGSLHVNEIRMLKNLLYLDLSYNHLSIDTTGASAAPDLGFPQMRTFKVASCQLRTLPGFLANQTKLSFLDLSDNQIPGKIPRWMWEFDSMIYLNLSANHLDEMEGLPEMFSPSLQIIDLHSNKLQGQMLPIPPSTIFMDFSDNNFSTEIPGDLGINLSGALYVSLARNNIYGVIPASICNALFLQVLDLSNNNFEGAIPECIMMGTLKILNLRNNHLNESIPSNIQATCGLKTLDLNGNQLEGGVPQSLQNCSTLEVLDIGNNLIHDRFPCQLKNISSLRVLVLRSNRFYGEIGCPHTTGTWEMLQIVDLARNEFSGIVPARCLTKWHAMKTRANFSHLQYPYLKLTGLYYQDAVQVTVKGLELEGNSCHRTNNVLGQGKACCDHHVDKVLIMLLPLMGLRYRRWNSDDEEDDDLNNSHTGLNHNFGYGHEDRCGEPELEEERWGRYCVLCTKFDPSIKRVSHNPKCACYDTPRTSTSYSWHSSSSSPS</sequence>
<dbReference type="Proteomes" id="UP001057402">
    <property type="component" value="Chromosome 8"/>
</dbReference>
<name>A0ACB9N5W0_9MYRT</name>
<comment type="caution">
    <text evidence="1">The sequence shown here is derived from an EMBL/GenBank/DDBJ whole genome shotgun (WGS) entry which is preliminary data.</text>
</comment>
<organism evidence="1 2">
    <name type="scientific">Melastoma candidum</name>
    <dbReference type="NCBI Taxonomy" id="119954"/>
    <lineage>
        <taxon>Eukaryota</taxon>
        <taxon>Viridiplantae</taxon>
        <taxon>Streptophyta</taxon>
        <taxon>Embryophyta</taxon>
        <taxon>Tracheophyta</taxon>
        <taxon>Spermatophyta</taxon>
        <taxon>Magnoliopsida</taxon>
        <taxon>eudicotyledons</taxon>
        <taxon>Gunneridae</taxon>
        <taxon>Pentapetalae</taxon>
        <taxon>rosids</taxon>
        <taxon>malvids</taxon>
        <taxon>Myrtales</taxon>
        <taxon>Melastomataceae</taxon>
        <taxon>Melastomatoideae</taxon>
        <taxon>Melastomateae</taxon>
        <taxon>Melastoma</taxon>
    </lineage>
</organism>
<accession>A0ACB9N5W0</accession>
<keyword evidence="2" id="KW-1185">Reference proteome</keyword>
<reference evidence="2" key="1">
    <citation type="journal article" date="2023" name="Front. Plant Sci.">
        <title>Chromosomal-level genome assembly of Melastoma candidum provides insights into trichome evolution.</title>
        <authorList>
            <person name="Zhong Y."/>
            <person name="Wu W."/>
            <person name="Sun C."/>
            <person name="Zou P."/>
            <person name="Liu Y."/>
            <person name="Dai S."/>
            <person name="Zhou R."/>
        </authorList>
    </citation>
    <scope>NUCLEOTIDE SEQUENCE [LARGE SCALE GENOMIC DNA]</scope>
</reference>
<dbReference type="EMBL" id="CM042887">
    <property type="protein sequence ID" value="KAI4331605.1"/>
    <property type="molecule type" value="Genomic_DNA"/>
</dbReference>
<proteinExistence type="predicted"/>
<gene>
    <name evidence="1" type="ORF">MLD38_029780</name>
</gene>
<evidence type="ECO:0000313" key="1">
    <source>
        <dbReference type="EMBL" id="KAI4331605.1"/>
    </source>
</evidence>
<evidence type="ECO:0000313" key="2">
    <source>
        <dbReference type="Proteomes" id="UP001057402"/>
    </source>
</evidence>